<protein>
    <submittedName>
        <fullName evidence="1">Uncharacterized protein</fullName>
    </submittedName>
</protein>
<evidence type="ECO:0000313" key="1">
    <source>
        <dbReference type="EMBL" id="KAF5343282.1"/>
    </source>
</evidence>
<keyword evidence="2" id="KW-1185">Reference proteome</keyword>
<comment type="caution">
    <text evidence="1">The sequence shown here is derived from an EMBL/GenBank/DDBJ whole genome shotgun (WGS) entry which is preliminary data.</text>
</comment>
<dbReference type="EMBL" id="JAACJN010000461">
    <property type="protein sequence ID" value="KAF5343282.1"/>
    <property type="molecule type" value="Genomic_DNA"/>
</dbReference>
<dbReference type="AlphaFoldDB" id="A0A8H5CMC7"/>
<evidence type="ECO:0000313" key="2">
    <source>
        <dbReference type="Proteomes" id="UP000518752"/>
    </source>
</evidence>
<sequence length="145" mass="16477">MTDDDEIAALEKLVNVDNTKTWSHEKDWDIFSQHWYFHTDEETEYPYELETAVPSGLWGPAQLEPTLGKILVTQGYANLYHRIKLGFSLGTKERSTVAKRSVMVTGQPGTGKSVSLWYLATRLLQEFRDEPLVVVYGKPEGLALD</sequence>
<dbReference type="OrthoDB" id="2986178at2759"/>
<name>A0A8H5CMC7_9AGAR</name>
<reference evidence="1 2" key="1">
    <citation type="journal article" date="2020" name="ISME J.">
        <title>Uncovering the hidden diversity of litter-decomposition mechanisms in mushroom-forming fungi.</title>
        <authorList>
            <person name="Floudas D."/>
            <person name="Bentzer J."/>
            <person name="Ahren D."/>
            <person name="Johansson T."/>
            <person name="Persson P."/>
            <person name="Tunlid A."/>
        </authorList>
    </citation>
    <scope>NUCLEOTIDE SEQUENCE [LARGE SCALE GENOMIC DNA]</scope>
    <source>
        <strain evidence="1 2">CBS 406.79</strain>
    </source>
</reference>
<dbReference type="SUPFAM" id="SSF52540">
    <property type="entry name" value="P-loop containing nucleoside triphosphate hydrolases"/>
    <property type="match status" value="1"/>
</dbReference>
<accession>A0A8H5CMC7</accession>
<dbReference type="InterPro" id="IPR027417">
    <property type="entry name" value="P-loop_NTPase"/>
</dbReference>
<organism evidence="1 2">
    <name type="scientific">Collybiopsis confluens</name>
    <dbReference type="NCBI Taxonomy" id="2823264"/>
    <lineage>
        <taxon>Eukaryota</taxon>
        <taxon>Fungi</taxon>
        <taxon>Dikarya</taxon>
        <taxon>Basidiomycota</taxon>
        <taxon>Agaricomycotina</taxon>
        <taxon>Agaricomycetes</taxon>
        <taxon>Agaricomycetidae</taxon>
        <taxon>Agaricales</taxon>
        <taxon>Marasmiineae</taxon>
        <taxon>Omphalotaceae</taxon>
        <taxon>Collybiopsis</taxon>
    </lineage>
</organism>
<gene>
    <name evidence="1" type="ORF">D9757_015340</name>
</gene>
<dbReference type="Proteomes" id="UP000518752">
    <property type="component" value="Unassembled WGS sequence"/>
</dbReference>
<proteinExistence type="predicted"/>